<dbReference type="AlphaFoldDB" id="A0A814KX56"/>
<dbReference type="Proteomes" id="UP000663870">
    <property type="component" value="Unassembled WGS sequence"/>
</dbReference>
<proteinExistence type="predicted"/>
<organism evidence="2 4">
    <name type="scientific">Rotaria sordida</name>
    <dbReference type="NCBI Taxonomy" id="392033"/>
    <lineage>
        <taxon>Eukaryota</taxon>
        <taxon>Metazoa</taxon>
        <taxon>Spiralia</taxon>
        <taxon>Gnathifera</taxon>
        <taxon>Rotifera</taxon>
        <taxon>Eurotatoria</taxon>
        <taxon>Bdelloidea</taxon>
        <taxon>Philodinida</taxon>
        <taxon>Philodinidae</taxon>
        <taxon>Rotaria</taxon>
    </lineage>
</organism>
<name>A0A814KX56_9BILA</name>
<evidence type="ECO:0000313" key="3">
    <source>
        <dbReference type="EMBL" id="CAF1231724.1"/>
    </source>
</evidence>
<feature type="chain" id="PRO_5036225082" evidence="1">
    <location>
        <begin position="20"/>
        <end position="323"/>
    </location>
</feature>
<reference evidence="2" key="1">
    <citation type="submission" date="2021-02" db="EMBL/GenBank/DDBJ databases">
        <authorList>
            <person name="Nowell W R."/>
        </authorList>
    </citation>
    <scope>NUCLEOTIDE SEQUENCE</scope>
</reference>
<protein>
    <submittedName>
        <fullName evidence="2">Uncharacterized protein</fullName>
    </submittedName>
</protein>
<dbReference type="EMBL" id="CAJNOL010000895">
    <property type="protein sequence ID" value="CAF1231724.1"/>
    <property type="molecule type" value="Genomic_DNA"/>
</dbReference>
<accession>A0A814KX56</accession>
<keyword evidence="1" id="KW-0732">Signal</keyword>
<dbReference type="Proteomes" id="UP000663854">
    <property type="component" value="Unassembled WGS sequence"/>
</dbReference>
<evidence type="ECO:0000313" key="5">
    <source>
        <dbReference type="Proteomes" id="UP000663870"/>
    </source>
</evidence>
<evidence type="ECO:0000256" key="1">
    <source>
        <dbReference type="SAM" id="SignalP"/>
    </source>
</evidence>
<sequence length="323" mass="36436">MKIYLLFFIIFVVISNCLAEQDPPRILHGLFSDSDQTHVCYGSLNIDTSQFNITNSLNINDVGNPKNIKYPLLPLTYDPNNDVIYMAAPNNESKTILSVINATSGNLISTFKSISNTIISLQFDIFQKQLFAHIETVNENVTLLAEIDTNNGNIKEVLGTIQDSKPTHMSSYCPICRKYFLMMIEDQQFVYVGVNTSNQGGVDWKAKINYSPISMKFDYKTFTMYTTYINVTERVVSSIGILNRTLGGISKVVGIISEDPELTVTSLSAFDIGEKIFYASIQLSWPLYEGISYVDVDTSQADRILLTKTQYNSYGWFVKQFVH</sequence>
<feature type="signal peptide" evidence="1">
    <location>
        <begin position="1"/>
        <end position="19"/>
    </location>
</feature>
<evidence type="ECO:0000313" key="4">
    <source>
        <dbReference type="Proteomes" id="UP000663854"/>
    </source>
</evidence>
<keyword evidence="5" id="KW-1185">Reference proteome</keyword>
<comment type="caution">
    <text evidence="2">The sequence shown here is derived from an EMBL/GenBank/DDBJ whole genome shotgun (WGS) entry which is preliminary data.</text>
</comment>
<evidence type="ECO:0000313" key="2">
    <source>
        <dbReference type="EMBL" id="CAF1057023.1"/>
    </source>
</evidence>
<dbReference type="EMBL" id="CAJNOH010000493">
    <property type="protein sequence ID" value="CAF1057023.1"/>
    <property type="molecule type" value="Genomic_DNA"/>
</dbReference>
<gene>
    <name evidence="3" type="ORF">JXQ802_LOCUS25983</name>
    <name evidence="2" type="ORF">PYM288_LOCUS17447</name>
</gene>